<dbReference type="Proteomes" id="UP000675554">
    <property type="component" value="Unassembled WGS sequence"/>
</dbReference>
<gene>
    <name evidence="2" type="ORF">KDA82_29025</name>
</gene>
<evidence type="ECO:0000256" key="1">
    <source>
        <dbReference type="SAM" id="MobiDB-lite"/>
    </source>
</evidence>
<dbReference type="EMBL" id="JAGSMN010000795">
    <property type="protein sequence ID" value="MBR7676975.1"/>
    <property type="molecule type" value="Genomic_DNA"/>
</dbReference>
<name>A0A8T4IYZ7_9ACTN</name>
<protein>
    <submittedName>
        <fullName evidence="2">Uncharacterized protein</fullName>
    </submittedName>
</protein>
<comment type="caution">
    <text evidence="2">The sequence shown here is derived from an EMBL/GenBank/DDBJ whole genome shotgun (WGS) entry which is preliminary data.</text>
</comment>
<accession>A0A8T4IYZ7</accession>
<feature type="compositionally biased region" description="Low complexity" evidence="1">
    <location>
        <begin position="270"/>
        <end position="284"/>
    </location>
</feature>
<evidence type="ECO:0000313" key="2">
    <source>
        <dbReference type="EMBL" id="MBR7676975.1"/>
    </source>
</evidence>
<sequence length="376" mass="39896">MPENVAMRTAAKEWGLRSGEMELAVQLDVVRTVPGPAGGPRRVPREEVDRLAASEGALRALRERLWVVGAAEGAALLKVSPARFTRLARCGCFGPVRFYVNRYRAVVWLYLAEELRGFGERRPGLLTGRTPGELRALLDRGADHRPVLWRARRVEQLVRQAPGPWERAAARASVLDEDALAEAVPDAAERACLAALRPALVTVRHEGAATQEAVDELCRALEEDEVAGHRLMLGAELEEARASEPCPLPRSGPGTHSLSGLSPHAGAGTSPADAEPAPGSSSGPEPGPVPHAGSVSHVGSGLAPGSGSGQGAVRDPVLAMTSRPPRQREEATAPDRRGVTGAEQQEPRGGGTARAEGRQGWRGWLRKGSPVSRPAF</sequence>
<feature type="region of interest" description="Disordered" evidence="1">
    <location>
        <begin position="241"/>
        <end position="376"/>
    </location>
</feature>
<proteinExistence type="predicted"/>
<dbReference type="InterPro" id="IPR045652">
    <property type="entry name" value="DUF6397"/>
</dbReference>
<evidence type="ECO:0000313" key="3">
    <source>
        <dbReference type="Proteomes" id="UP000675554"/>
    </source>
</evidence>
<organism evidence="2 3">
    <name type="scientific">Streptomyces daliensis</name>
    <dbReference type="NCBI Taxonomy" id="299421"/>
    <lineage>
        <taxon>Bacteria</taxon>
        <taxon>Bacillati</taxon>
        <taxon>Actinomycetota</taxon>
        <taxon>Actinomycetes</taxon>
        <taxon>Kitasatosporales</taxon>
        <taxon>Streptomycetaceae</taxon>
        <taxon>Streptomyces</taxon>
    </lineage>
</organism>
<dbReference type="Pfam" id="PF19934">
    <property type="entry name" value="DUF6397"/>
    <property type="match status" value="1"/>
</dbReference>
<dbReference type="AlphaFoldDB" id="A0A8T4IYZ7"/>
<reference evidence="2" key="1">
    <citation type="submission" date="2021-04" db="EMBL/GenBank/DDBJ databases">
        <title>Sequencing of actinobacteria type strains.</title>
        <authorList>
            <person name="Nguyen G.-S."/>
            <person name="Wentzel A."/>
        </authorList>
    </citation>
    <scope>NUCLEOTIDE SEQUENCE</scope>
    <source>
        <strain evidence="2">DSM 42095</strain>
    </source>
</reference>
<keyword evidence="3" id="KW-1185">Reference proteome</keyword>
<feature type="compositionally biased region" description="Basic and acidic residues" evidence="1">
    <location>
        <begin position="326"/>
        <end position="338"/>
    </location>
</feature>